<comment type="caution">
    <text evidence="2">The sequence shown here is derived from an EMBL/GenBank/DDBJ whole genome shotgun (WGS) entry which is preliminary data.</text>
</comment>
<dbReference type="AlphaFoldDB" id="A0AAV4GU48"/>
<dbReference type="Proteomes" id="UP000762676">
    <property type="component" value="Unassembled WGS sequence"/>
</dbReference>
<feature type="region of interest" description="Disordered" evidence="1">
    <location>
        <begin position="139"/>
        <end position="163"/>
    </location>
</feature>
<feature type="compositionally biased region" description="Acidic residues" evidence="1">
    <location>
        <begin position="139"/>
        <end position="155"/>
    </location>
</feature>
<feature type="compositionally biased region" description="Basic and acidic residues" evidence="1">
    <location>
        <begin position="1"/>
        <end position="12"/>
    </location>
</feature>
<sequence length="163" mass="18045">MSVVRKHGESLKKTTSRPSPESKKMPTIGSIPRLIKAMDRFASEHIGFESSTVGTIIQSEMAAESDINRAALVPLRHKVFSFEVALKWGFLLSKIVPRILSEDGGSLSASFDLLRYNAELVTIYDLAIETNVWAYCTEEDEDEDDDEDVDEDDENGSTTGVSV</sequence>
<protein>
    <submittedName>
        <fullName evidence="2">Uncharacterized protein</fullName>
    </submittedName>
</protein>
<evidence type="ECO:0000313" key="3">
    <source>
        <dbReference type="Proteomes" id="UP000762676"/>
    </source>
</evidence>
<reference evidence="2 3" key="1">
    <citation type="journal article" date="2021" name="Elife">
        <title>Chloroplast acquisition without the gene transfer in kleptoplastic sea slugs, Plakobranchus ocellatus.</title>
        <authorList>
            <person name="Maeda T."/>
            <person name="Takahashi S."/>
            <person name="Yoshida T."/>
            <person name="Shimamura S."/>
            <person name="Takaki Y."/>
            <person name="Nagai Y."/>
            <person name="Toyoda A."/>
            <person name="Suzuki Y."/>
            <person name="Arimoto A."/>
            <person name="Ishii H."/>
            <person name="Satoh N."/>
            <person name="Nishiyama T."/>
            <person name="Hasebe M."/>
            <person name="Maruyama T."/>
            <person name="Minagawa J."/>
            <person name="Obokata J."/>
            <person name="Shigenobu S."/>
        </authorList>
    </citation>
    <scope>NUCLEOTIDE SEQUENCE [LARGE SCALE GENOMIC DNA]</scope>
</reference>
<gene>
    <name evidence="2" type="ORF">ElyMa_002533900</name>
</gene>
<keyword evidence="3" id="KW-1185">Reference proteome</keyword>
<dbReference type="EMBL" id="BMAT01005202">
    <property type="protein sequence ID" value="GFR89068.1"/>
    <property type="molecule type" value="Genomic_DNA"/>
</dbReference>
<proteinExistence type="predicted"/>
<evidence type="ECO:0000256" key="1">
    <source>
        <dbReference type="SAM" id="MobiDB-lite"/>
    </source>
</evidence>
<evidence type="ECO:0000313" key="2">
    <source>
        <dbReference type="EMBL" id="GFR89068.1"/>
    </source>
</evidence>
<feature type="region of interest" description="Disordered" evidence="1">
    <location>
        <begin position="1"/>
        <end position="27"/>
    </location>
</feature>
<name>A0AAV4GU48_9GAST</name>
<organism evidence="2 3">
    <name type="scientific">Elysia marginata</name>
    <dbReference type="NCBI Taxonomy" id="1093978"/>
    <lineage>
        <taxon>Eukaryota</taxon>
        <taxon>Metazoa</taxon>
        <taxon>Spiralia</taxon>
        <taxon>Lophotrochozoa</taxon>
        <taxon>Mollusca</taxon>
        <taxon>Gastropoda</taxon>
        <taxon>Heterobranchia</taxon>
        <taxon>Euthyneura</taxon>
        <taxon>Panpulmonata</taxon>
        <taxon>Sacoglossa</taxon>
        <taxon>Placobranchoidea</taxon>
        <taxon>Plakobranchidae</taxon>
        <taxon>Elysia</taxon>
    </lineage>
</organism>
<accession>A0AAV4GU48</accession>